<dbReference type="EMBL" id="FWFW01000003">
    <property type="protein sequence ID" value="SLN31899.1"/>
    <property type="molecule type" value="Genomic_DNA"/>
</dbReference>
<reference evidence="2 3" key="1">
    <citation type="submission" date="2017-03" db="EMBL/GenBank/DDBJ databases">
        <authorList>
            <person name="Afonso C.L."/>
            <person name="Miller P.J."/>
            <person name="Scott M.A."/>
            <person name="Spackman E."/>
            <person name="Goraichik I."/>
            <person name="Dimitrov K.M."/>
            <person name="Suarez D.L."/>
            <person name="Swayne D.E."/>
        </authorList>
    </citation>
    <scope>NUCLEOTIDE SEQUENCE [LARGE SCALE GENOMIC DNA]</scope>
    <source>
        <strain evidence="2 3">CECT 7971</strain>
    </source>
</reference>
<organism evidence="2 3">
    <name type="scientific">Pacificibacter marinus</name>
    <dbReference type="NCBI Taxonomy" id="658057"/>
    <lineage>
        <taxon>Bacteria</taxon>
        <taxon>Pseudomonadati</taxon>
        <taxon>Pseudomonadota</taxon>
        <taxon>Alphaproteobacteria</taxon>
        <taxon>Rhodobacterales</taxon>
        <taxon>Roseobacteraceae</taxon>
        <taxon>Pacificibacter</taxon>
    </lineage>
</organism>
<protein>
    <submittedName>
        <fullName evidence="2">Uncharacterized protein</fullName>
    </submittedName>
</protein>
<keyword evidence="3" id="KW-1185">Reference proteome</keyword>
<accession>A0A1Y5S527</accession>
<gene>
    <name evidence="2" type="ORF">PAM7971_01240</name>
</gene>
<name>A0A1Y5S527_9RHOB</name>
<proteinExistence type="predicted"/>
<dbReference type="AlphaFoldDB" id="A0A1Y5S527"/>
<evidence type="ECO:0000256" key="1">
    <source>
        <dbReference type="SAM" id="MobiDB-lite"/>
    </source>
</evidence>
<sequence length="55" mass="6114">MIRHVFGTCRNRQVGGCDVIDASKRPYMAILTAPTSQKSAKTEKRGVKTAPWTYS</sequence>
<feature type="region of interest" description="Disordered" evidence="1">
    <location>
        <begin position="35"/>
        <end position="55"/>
    </location>
</feature>
<evidence type="ECO:0000313" key="3">
    <source>
        <dbReference type="Proteomes" id="UP000193307"/>
    </source>
</evidence>
<evidence type="ECO:0000313" key="2">
    <source>
        <dbReference type="EMBL" id="SLN31899.1"/>
    </source>
</evidence>
<dbReference type="Proteomes" id="UP000193307">
    <property type="component" value="Unassembled WGS sequence"/>
</dbReference>